<dbReference type="Pfam" id="PF07859">
    <property type="entry name" value="Abhydrolase_3"/>
    <property type="match status" value="1"/>
</dbReference>
<dbReference type="EMBL" id="JAKLTR010000007">
    <property type="protein sequence ID" value="MCG2615090.1"/>
    <property type="molecule type" value="Genomic_DNA"/>
</dbReference>
<dbReference type="SUPFAM" id="SSF53474">
    <property type="entry name" value="alpha/beta-Hydrolases"/>
    <property type="match status" value="1"/>
</dbReference>
<protein>
    <submittedName>
        <fullName evidence="6">Alpha/beta hydrolase</fullName>
    </submittedName>
</protein>
<sequence length="363" mass="39339">MKPLSLPTVFAMALLAGVPVLVSCNSSGNSAPAAENISKAETSSPVNYASDPHLSAATKEFLKPLNSGGKPLETLPVEDARNVLVGAQGGATVDLSGIDESTKEIQQDGMTITLNIVRTKGAKGVQPGFMYIHGGGWVLGDYPTHKRMVRDLVVLTGYTAVFVEYKRAPEFKYPYQVNEVYAAAKWLADHGAEVGLDGKNMAIIGNSAGGNLATAAALMAKEKGGVAFKTQILFWPVTDADFSRESWKLYGEQRFLTASLMKWMWDQYIPAEKRKEIYASPLQATVEQLKGLPPTLIQVAENDILRDEGEAYGRKLLEAGVDVTTVRYNDVIHDWGLLNGLAGIPQTKALFIQTAAELKKHLK</sequence>
<dbReference type="InterPro" id="IPR013094">
    <property type="entry name" value="AB_hydrolase_3"/>
</dbReference>
<comment type="similarity">
    <text evidence="1">Belongs to the 'GDXG' lipolytic enzyme family.</text>
</comment>
<dbReference type="PROSITE" id="PS51257">
    <property type="entry name" value="PROKAR_LIPOPROTEIN"/>
    <property type="match status" value="1"/>
</dbReference>
<organism evidence="6 7">
    <name type="scientific">Terrimonas ginsenosidimutans</name>
    <dbReference type="NCBI Taxonomy" id="2908004"/>
    <lineage>
        <taxon>Bacteria</taxon>
        <taxon>Pseudomonadati</taxon>
        <taxon>Bacteroidota</taxon>
        <taxon>Chitinophagia</taxon>
        <taxon>Chitinophagales</taxon>
        <taxon>Chitinophagaceae</taxon>
        <taxon>Terrimonas</taxon>
    </lineage>
</organism>
<feature type="signal peptide" evidence="4">
    <location>
        <begin position="1"/>
        <end position="22"/>
    </location>
</feature>
<proteinExistence type="inferred from homology"/>
<name>A0ABS9KS39_9BACT</name>
<dbReference type="RefSeq" id="WP_237872120.1">
    <property type="nucleotide sequence ID" value="NZ_JAKLTR010000007.1"/>
</dbReference>
<dbReference type="InterPro" id="IPR050300">
    <property type="entry name" value="GDXG_lipolytic_enzyme"/>
</dbReference>
<dbReference type="PANTHER" id="PTHR48081">
    <property type="entry name" value="AB HYDROLASE SUPERFAMILY PROTEIN C4A8.06C"/>
    <property type="match status" value="1"/>
</dbReference>
<keyword evidence="2 6" id="KW-0378">Hydrolase</keyword>
<dbReference type="PROSITE" id="PS01173">
    <property type="entry name" value="LIPASE_GDXG_HIS"/>
    <property type="match status" value="1"/>
</dbReference>
<feature type="region of interest" description="Disordered" evidence="3">
    <location>
        <begin position="31"/>
        <end position="50"/>
    </location>
</feature>
<evidence type="ECO:0000313" key="7">
    <source>
        <dbReference type="Proteomes" id="UP001165367"/>
    </source>
</evidence>
<comment type="caution">
    <text evidence="6">The sequence shown here is derived from an EMBL/GenBank/DDBJ whole genome shotgun (WGS) entry which is preliminary data.</text>
</comment>
<keyword evidence="7" id="KW-1185">Reference proteome</keyword>
<evidence type="ECO:0000313" key="6">
    <source>
        <dbReference type="EMBL" id="MCG2615090.1"/>
    </source>
</evidence>
<gene>
    <name evidence="6" type="ORF">LZZ85_12395</name>
</gene>
<dbReference type="PANTHER" id="PTHR48081:SF8">
    <property type="entry name" value="ALPHA_BETA HYDROLASE FOLD-3 DOMAIN-CONTAINING PROTEIN-RELATED"/>
    <property type="match status" value="1"/>
</dbReference>
<evidence type="ECO:0000256" key="1">
    <source>
        <dbReference type="ARBA" id="ARBA00010515"/>
    </source>
</evidence>
<dbReference type="Proteomes" id="UP001165367">
    <property type="component" value="Unassembled WGS sequence"/>
</dbReference>
<reference evidence="6" key="1">
    <citation type="submission" date="2022-01" db="EMBL/GenBank/DDBJ databases">
        <authorList>
            <person name="Jo J.-H."/>
            <person name="Im W.-T."/>
        </authorList>
    </citation>
    <scope>NUCLEOTIDE SEQUENCE</scope>
    <source>
        <strain evidence="6">NA20</strain>
    </source>
</reference>
<feature type="chain" id="PRO_5046309358" evidence="4">
    <location>
        <begin position="23"/>
        <end position="363"/>
    </location>
</feature>
<dbReference type="Gene3D" id="3.40.50.1820">
    <property type="entry name" value="alpha/beta hydrolase"/>
    <property type="match status" value="1"/>
</dbReference>
<dbReference type="InterPro" id="IPR002168">
    <property type="entry name" value="Lipase_GDXG_HIS_AS"/>
</dbReference>
<evidence type="ECO:0000256" key="3">
    <source>
        <dbReference type="SAM" id="MobiDB-lite"/>
    </source>
</evidence>
<evidence type="ECO:0000256" key="2">
    <source>
        <dbReference type="ARBA" id="ARBA00022801"/>
    </source>
</evidence>
<dbReference type="GO" id="GO:0016787">
    <property type="term" value="F:hydrolase activity"/>
    <property type="evidence" value="ECO:0007669"/>
    <property type="project" value="UniProtKB-KW"/>
</dbReference>
<dbReference type="InterPro" id="IPR029058">
    <property type="entry name" value="AB_hydrolase_fold"/>
</dbReference>
<keyword evidence="4" id="KW-0732">Signal</keyword>
<evidence type="ECO:0000256" key="4">
    <source>
        <dbReference type="SAM" id="SignalP"/>
    </source>
</evidence>
<evidence type="ECO:0000259" key="5">
    <source>
        <dbReference type="Pfam" id="PF07859"/>
    </source>
</evidence>
<feature type="domain" description="Alpha/beta hydrolase fold-3" evidence="5">
    <location>
        <begin position="130"/>
        <end position="335"/>
    </location>
</feature>
<accession>A0ABS9KS39</accession>